<name>A0ABU4TK96_9PSEU</name>
<accession>A0ABU4TK96</accession>
<sequence length="109" mass="11884">MDPRDTTPALARQRFLRGMWEIVDQHGPPNGQTHQVGEAAKERLLSQGAVPEDLRAFGRVVAFESLFAALHLLDDPGPGEPGWALVETSGGEPTGRRVQGLYEDLGPDR</sequence>
<dbReference type="EMBL" id="JAXAVV010000002">
    <property type="protein sequence ID" value="MDX8048699.1"/>
    <property type="molecule type" value="Genomic_DNA"/>
</dbReference>
<protein>
    <submittedName>
        <fullName evidence="2">Uncharacterized protein</fullName>
    </submittedName>
</protein>
<gene>
    <name evidence="2" type="ORF">SK571_04855</name>
</gene>
<keyword evidence="3" id="KW-1185">Reference proteome</keyword>
<dbReference type="Proteomes" id="UP001271792">
    <property type="component" value="Unassembled WGS sequence"/>
</dbReference>
<reference evidence="2 3" key="1">
    <citation type="submission" date="2023-11" db="EMBL/GenBank/DDBJ databases">
        <title>Lentzea sokolovensis, sp. nov., Lentzea kristufkii, sp. nov., and Lentzea miocenensis, sp. nov., rare actinobacteria from Sokolov Coal Basin, Miocene lacustrine sediment, Czech Republic.</title>
        <authorList>
            <person name="Lara A."/>
            <person name="Kotroba L."/>
            <person name="Nouioui I."/>
            <person name="Neumann-Schaal M."/>
            <person name="Mast Y."/>
            <person name="Chronakova A."/>
        </authorList>
    </citation>
    <scope>NUCLEOTIDE SEQUENCE [LARGE SCALE GENOMIC DNA]</scope>
    <source>
        <strain evidence="2 3">BCCO 10_0798</strain>
    </source>
</reference>
<organism evidence="2 3">
    <name type="scientific">Lentzea kristufekii</name>
    <dbReference type="NCBI Taxonomy" id="3095430"/>
    <lineage>
        <taxon>Bacteria</taxon>
        <taxon>Bacillati</taxon>
        <taxon>Actinomycetota</taxon>
        <taxon>Actinomycetes</taxon>
        <taxon>Pseudonocardiales</taxon>
        <taxon>Pseudonocardiaceae</taxon>
        <taxon>Lentzea</taxon>
    </lineage>
</organism>
<evidence type="ECO:0000256" key="1">
    <source>
        <dbReference type="SAM" id="MobiDB-lite"/>
    </source>
</evidence>
<dbReference type="RefSeq" id="WP_319982813.1">
    <property type="nucleotide sequence ID" value="NZ_JAXAVV010000002.1"/>
</dbReference>
<evidence type="ECO:0000313" key="3">
    <source>
        <dbReference type="Proteomes" id="UP001271792"/>
    </source>
</evidence>
<evidence type="ECO:0000313" key="2">
    <source>
        <dbReference type="EMBL" id="MDX8048699.1"/>
    </source>
</evidence>
<proteinExistence type="predicted"/>
<comment type="caution">
    <text evidence="2">The sequence shown here is derived from an EMBL/GenBank/DDBJ whole genome shotgun (WGS) entry which is preliminary data.</text>
</comment>
<feature type="region of interest" description="Disordered" evidence="1">
    <location>
        <begin position="87"/>
        <end position="109"/>
    </location>
</feature>